<accession>A0A813FK33</accession>
<proteinExistence type="predicted"/>
<dbReference type="EMBL" id="CAJNNV010025365">
    <property type="protein sequence ID" value="CAE8614109.1"/>
    <property type="molecule type" value="Genomic_DNA"/>
</dbReference>
<reference evidence="2" key="1">
    <citation type="submission" date="2021-02" db="EMBL/GenBank/DDBJ databases">
        <authorList>
            <person name="Dougan E. K."/>
            <person name="Rhodes N."/>
            <person name="Thang M."/>
            <person name="Chan C."/>
        </authorList>
    </citation>
    <scope>NUCLEOTIDE SEQUENCE</scope>
</reference>
<sequence>MTAASSYPTAPPGWHRKQPARTKAYEDTRPGDFESFKELPPRDGLLRLIIGRLSTADGQDMQDDFTVPIEKQFMSKPLEWILRYAYCPARGIPTDTEREGERERDSSAAKLSVKFMLPEAGAGLGWLDVSQSPRSLKLKDSDIVQVLVTRSEETLEPSLPADEVASWEPSWQEALVFFAEVRSTSMQDADCWLPKTWHAIAKHMEDDNVVTPAFGLLAEFADAGSAQRQQILAKAGPGCEPIRFLLDTLERHSGSNGVQVAGWKLLVLLAKEHACWPRFVDPRARALAQRLVRAVGESAPVASSASEVLRLLPQRRESVPAVPADQAIDVAKPAETATAVAGQSQAVSVGERWSKEAAQTAVKLERAMHTADPMSIEKALLKLISKMRNQDFDYRTFQEAGMGKLLGELVDFDGEKDIRILARKAISEAAKLQLADYVR</sequence>
<name>A0A813FK33_POLGL</name>
<organism evidence="2 3">
    <name type="scientific">Polarella glacialis</name>
    <name type="common">Dinoflagellate</name>
    <dbReference type="NCBI Taxonomy" id="89957"/>
    <lineage>
        <taxon>Eukaryota</taxon>
        <taxon>Sar</taxon>
        <taxon>Alveolata</taxon>
        <taxon>Dinophyceae</taxon>
        <taxon>Suessiales</taxon>
        <taxon>Suessiaceae</taxon>
        <taxon>Polarella</taxon>
    </lineage>
</organism>
<keyword evidence="3" id="KW-1185">Reference proteome</keyword>
<dbReference type="OMA" id="TWHAIAK"/>
<protein>
    <submittedName>
        <fullName evidence="2">Uncharacterized protein</fullName>
    </submittedName>
</protein>
<dbReference type="Proteomes" id="UP000654075">
    <property type="component" value="Unassembled WGS sequence"/>
</dbReference>
<dbReference type="OrthoDB" id="443007at2759"/>
<feature type="compositionally biased region" description="Basic and acidic residues" evidence="1">
    <location>
        <begin position="23"/>
        <end position="34"/>
    </location>
</feature>
<feature type="region of interest" description="Disordered" evidence="1">
    <location>
        <begin position="1"/>
        <end position="34"/>
    </location>
</feature>
<comment type="caution">
    <text evidence="2">The sequence shown here is derived from an EMBL/GenBank/DDBJ whole genome shotgun (WGS) entry which is preliminary data.</text>
</comment>
<evidence type="ECO:0000313" key="3">
    <source>
        <dbReference type="Proteomes" id="UP000654075"/>
    </source>
</evidence>
<dbReference type="AlphaFoldDB" id="A0A813FK33"/>
<evidence type="ECO:0000256" key="1">
    <source>
        <dbReference type="SAM" id="MobiDB-lite"/>
    </source>
</evidence>
<gene>
    <name evidence="2" type="ORF">PGLA1383_LOCUS31843</name>
</gene>
<evidence type="ECO:0000313" key="2">
    <source>
        <dbReference type="EMBL" id="CAE8614109.1"/>
    </source>
</evidence>